<dbReference type="Pfam" id="PF03989">
    <property type="entry name" value="DNA_gyraseA_C"/>
    <property type="match status" value="3"/>
</dbReference>
<dbReference type="EMBL" id="LCPP01000046">
    <property type="protein sequence ID" value="KKU98702.1"/>
    <property type="molecule type" value="Genomic_DNA"/>
</dbReference>
<dbReference type="GO" id="GO:0005524">
    <property type="term" value="F:ATP binding"/>
    <property type="evidence" value="ECO:0007669"/>
    <property type="project" value="InterPro"/>
</dbReference>
<evidence type="ECO:0000313" key="2">
    <source>
        <dbReference type="Proteomes" id="UP000034637"/>
    </source>
</evidence>
<organism evidence="1 2">
    <name type="scientific">Candidatus Amesbacteria bacterium GW2011_GWA1_48_9</name>
    <dbReference type="NCBI Taxonomy" id="1618355"/>
    <lineage>
        <taxon>Bacteria</taxon>
        <taxon>Candidatus Amesiibacteriota</taxon>
    </lineage>
</organism>
<reference evidence="1 2" key="1">
    <citation type="journal article" date="2015" name="Nature">
        <title>rRNA introns, odd ribosomes, and small enigmatic genomes across a large radiation of phyla.</title>
        <authorList>
            <person name="Brown C.T."/>
            <person name="Hug L.A."/>
            <person name="Thomas B.C."/>
            <person name="Sharon I."/>
            <person name="Castelle C.J."/>
            <person name="Singh A."/>
            <person name="Wilkins M.J."/>
            <person name="Williams K.H."/>
            <person name="Banfield J.F."/>
        </authorList>
    </citation>
    <scope>NUCLEOTIDE SEQUENCE [LARGE SCALE GENOMIC DNA]</scope>
</reference>
<dbReference type="Gene3D" id="2.120.10.90">
    <property type="entry name" value="DNA gyrase/topoisomerase IV, subunit A, C-terminal"/>
    <property type="match status" value="1"/>
</dbReference>
<dbReference type="SUPFAM" id="SSF101904">
    <property type="entry name" value="GyrA/ParC C-terminal domain-like"/>
    <property type="match status" value="1"/>
</dbReference>
<comment type="caution">
    <text evidence="1">The sequence shown here is derived from an EMBL/GenBank/DDBJ whole genome shotgun (WGS) entry which is preliminary data.</text>
</comment>
<dbReference type="InterPro" id="IPR050220">
    <property type="entry name" value="Type_II_DNA_Topoisomerases"/>
</dbReference>
<name>A0A0G1UX17_9BACT</name>
<gene>
    <name evidence="1" type="ORF">UY33_C0046G0007</name>
</gene>
<dbReference type="AlphaFoldDB" id="A0A0G1UX17"/>
<dbReference type="InterPro" id="IPR006691">
    <property type="entry name" value="GyrA/parC_rep"/>
</dbReference>
<protein>
    <submittedName>
        <fullName evidence="1">Gyrase subunit A protein</fullName>
    </submittedName>
</protein>
<accession>A0A0G1UX17</accession>
<dbReference type="InterPro" id="IPR035516">
    <property type="entry name" value="Gyrase/topoIV_suA_C"/>
</dbReference>
<sequence>MGVRGIDLKSGDYVVGMEVFPGKKEAPTDKRRKTFEDVLIITEKGLGKRTSVKAWPLQKRGGQGVKAASLAAKTGLIVSCIGVDENVDQVVLTSRTAQIIKLPLKNIPRLGRDTQGVILMRFSQKGDSVAAVTCLEKEPD</sequence>
<dbReference type="GO" id="GO:0003677">
    <property type="term" value="F:DNA binding"/>
    <property type="evidence" value="ECO:0007669"/>
    <property type="project" value="InterPro"/>
</dbReference>
<dbReference type="GO" id="GO:0006265">
    <property type="term" value="P:DNA topological change"/>
    <property type="evidence" value="ECO:0007669"/>
    <property type="project" value="InterPro"/>
</dbReference>
<dbReference type="PANTHER" id="PTHR43493">
    <property type="entry name" value="DNA GYRASE/TOPOISOMERASE SUBUNIT A"/>
    <property type="match status" value="1"/>
</dbReference>
<dbReference type="Proteomes" id="UP000034637">
    <property type="component" value="Unassembled WGS sequence"/>
</dbReference>
<proteinExistence type="predicted"/>
<evidence type="ECO:0000313" key="1">
    <source>
        <dbReference type="EMBL" id="KKU98702.1"/>
    </source>
</evidence>
<dbReference type="GO" id="GO:0009330">
    <property type="term" value="C:DNA topoisomerase type II (double strand cut, ATP-hydrolyzing) complex"/>
    <property type="evidence" value="ECO:0007669"/>
    <property type="project" value="TreeGrafter"/>
</dbReference>
<dbReference type="PANTHER" id="PTHR43493:SF5">
    <property type="entry name" value="DNA GYRASE SUBUNIT A, CHLOROPLASTIC_MITOCHONDRIAL"/>
    <property type="match status" value="1"/>
</dbReference>
<dbReference type="GO" id="GO:0003918">
    <property type="term" value="F:DNA topoisomerase type II (double strand cut, ATP-hydrolyzing) activity"/>
    <property type="evidence" value="ECO:0007669"/>
    <property type="project" value="TreeGrafter"/>
</dbReference>